<keyword evidence="6" id="KW-1185">Reference proteome</keyword>
<gene>
    <name evidence="5" type="ORF">RM530_15355</name>
</gene>
<dbReference type="InterPro" id="IPR052956">
    <property type="entry name" value="Mesenchyme-surface_protein"/>
</dbReference>
<feature type="domain" description="DUF7151" evidence="4">
    <location>
        <begin position="49"/>
        <end position="94"/>
    </location>
</feature>
<dbReference type="SUPFAM" id="SSF75011">
    <property type="entry name" value="3-carboxy-cis,cis-mucoante lactonizing enzyme"/>
    <property type="match status" value="1"/>
</dbReference>
<feature type="compositionally biased region" description="Low complexity" evidence="1">
    <location>
        <begin position="29"/>
        <end position="44"/>
    </location>
</feature>
<evidence type="ECO:0000313" key="6">
    <source>
        <dbReference type="Proteomes" id="UP001254608"/>
    </source>
</evidence>
<feature type="region of interest" description="Disordered" evidence="1">
    <location>
        <begin position="27"/>
        <end position="48"/>
    </location>
</feature>
<feature type="domain" description="Phytase-like" evidence="3">
    <location>
        <begin position="523"/>
        <end position="823"/>
    </location>
</feature>
<dbReference type="InterPro" id="IPR015943">
    <property type="entry name" value="WD40/YVTN_repeat-like_dom_sf"/>
</dbReference>
<dbReference type="SUPFAM" id="SSF63825">
    <property type="entry name" value="YWTD domain"/>
    <property type="match status" value="1"/>
</dbReference>
<dbReference type="PANTHER" id="PTHR46928">
    <property type="entry name" value="MESENCHYME-SPECIFIC CELL SURFACE GLYCOPROTEIN"/>
    <property type="match status" value="1"/>
</dbReference>
<feature type="chain" id="PRO_5046667679" evidence="2">
    <location>
        <begin position="22"/>
        <end position="842"/>
    </location>
</feature>
<feature type="region of interest" description="Disordered" evidence="1">
    <location>
        <begin position="61"/>
        <end position="82"/>
    </location>
</feature>
<name>A0ABU2WLG4_9GAMM</name>
<comment type="caution">
    <text evidence="5">The sequence shown here is derived from an EMBL/GenBank/DDBJ whole genome shotgun (WGS) entry which is preliminary data.</text>
</comment>
<dbReference type="Proteomes" id="UP001254608">
    <property type="component" value="Unassembled WGS sequence"/>
</dbReference>
<dbReference type="EMBL" id="JAVRIC010000025">
    <property type="protein sequence ID" value="MDT0498725.1"/>
    <property type="molecule type" value="Genomic_DNA"/>
</dbReference>
<feature type="signal peptide" evidence="2">
    <location>
        <begin position="1"/>
        <end position="21"/>
    </location>
</feature>
<sequence length="842" mass="88460">MPHSRMALLGAVFVSLSALLAACDGDDGSNGTPGAPGTPGSSGNDGLDSLIRQTALSSGNANCPSGGTRIDSGLDSDDDGELDDAEVMDTSYVCVAGADLNFNRIAVLPVCLQDDASCDSDDGTAAEIVAASTDGRTLIYSDSPGDRIGFVDISNPEAPLAIGTLDLAGEPTSVAVLGPYALVGVNTAADFVNVSGQLDVVDIATQTILRSIDVGGQPDSVAVSPDGAYAAVVIENERDEDLGDGVPPQLPAGSLVIVDLPGSPAGWTTRTVSMVDIADLYAADPEPEYVDINEHNIAVVTLQENNHIVLVDLSNGSIVNDFSAGTVDLDQIDATEEEPALISQTESLSAIPREPDGVTWISNELFVTADEGDLDGGSRGFTVFNTVGEVVFEAGNALDHIVARIGHYPDARSENKGNEPENAEFGRYGNNNFLFVASERSSVIFVYDVADPVNPVYKQVLPAGLGPEGVLAIPSRNLLIAASEEDSRDDKFRSVLNIYRYEVSYPAYPTIASADREDGTPIAWSAMSGLAADPLNANTLYAIEDSYYARNRIFTLDVSTVPARLSTETPIRDAGDVFAAIDTVALADASVDDDDATRISVFDEADLAALINDDKTVNIDPEGIAVASDGGFWVASEGAGTIGDDGQPVNSLNFLFKTDASGVIEQVITLPDEVNAKQIRFGFEGVAEYNGSVYVAFQRVWAGDDNVRLGVYDTVAQTWSFLYYELDAVESQFGGWVGLSDISSLGDGRFLIVERDNQGGPDAAIKRLYSIDVTGLAADSIISKTLVRDLMPDLVAAGGPVPEKIEGSAVTLDGKVYIVNDNDGVDDNSGETELLNLGAILD</sequence>
<evidence type="ECO:0000256" key="1">
    <source>
        <dbReference type="SAM" id="MobiDB-lite"/>
    </source>
</evidence>
<dbReference type="Pfam" id="PF13449">
    <property type="entry name" value="Phytase-like"/>
    <property type="match status" value="1"/>
</dbReference>
<evidence type="ECO:0000259" key="3">
    <source>
        <dbReference type="Pfam" id="PF13449"/>
    </source>
</evidence>
<dbReference type="Gene3D" id="2.130.10.10">
    <property type="entry name" value="YVTN repeat-like/Quinoprotein amine dehydrogenase"/>
    <property type="match status" value="1"/>
</dbReference>
<dbReference type="PROSITE" id="PS51257">
    <property type="entry name" value="PROKAR_LIPOPROTEIN"/>
    <property type="match status" value="1"/>
</dbReference>
<dbReference type="Pfam" id="PF23657">
    <property type="entry name" value="DUF7151"/>
    <property type="match status" value="1"/>
</dbReference>
<accession>A0ABU2WLG4</accession>
<dbReference type="PANTHER" id="PTHR46928:SF1">
    <property type="entry name" value="MESENCHYME-SPECIFIC CELL SURFACE GLYCOPROTEIN"/>
    <property type="match status" value="1"/>
</dbReference>
<evidence type="ECO:0000256" key="2">
    <source>
        <dbReference type="SAM" id="SignalP"/>
    </source>
</evidence>
<organism evidence="5 6">
    <name type="scientific">Banduia mediterranea</name>
    <dbReference type="NCBI Taxonomy" id="3075609"/>
    <lineage>
        <taxon>Bacteria</taxon>
        <taxon>Pseudomonadati</taxon>
        <taxon>Pseudomonadota</taxon>
        <taxon>Gammaproteobacteria</taxon>
        <taxon>Nevskiales</taxon>
        <taxon>Algiphilaceae</taxon>
        <taxon>Banduia</taxon>
    </lineage>
</organism>
<proteinExistence type="predicted"/>
<keyword evidence="2" id="KW-0732">Signal</keyword>
<protein>
    <submittedName>
        <fullName evidence="5">Esterase-like activity of phytase family protein</fullName>
    </submittedName>
</protein>
<dbReference type="RefSeq" id="WP_311366138.1">
    <property type="nucleotide sequence ID" value="NZ_JAVRIC010000025.1"/>
</dbReference>
<evidence type="ECO:0000259" key="4">
    <source>
        <dbReference type="Pfam" id="PF23657"/>
    </source>
</evidence>
<dbReference type="InterPro" id="IPR027372">
    <property type="entry name" value="Phytase-like_dom"/>
</dbReference>
<reference evidence="5 6" key="1">
    <citation type="submission" date="2023-09" db="EMBL/GenBank/DDBJ databases">
        <authorList>
            <person name="Rey-Velasco X."/>
        </authorList>
    </citation>
    <scope>NUCLEOTIDE SEQUENCE [LARGE SCALE GENOMIC DNA]</scope>
    <source>
        <strain evidence="5 6">W345</strain>
    </source>
</reference>
<dbReference type="InterPro" id="IPR055575">
    <property type="entry name" value="DUF7151"/>
</dbReference>
<evidence type="ECO:0000313" key="5">
    <source>
        <dbReference type="EMBL" id="MDT0498725.1"/>
    </source>
</evidence>